<protein>
    <submittedName>
        <fullName evidence="1">Uncharacterized protein</fullName>
    </submittedName>
</protein>
<gene>
    <name evidence="1" type="ORF">ITP53_31035</name>
</gene>
<keyword evidence="2" id="KW-1185">Reference proteome</keyword>
<name>A0A931F3G1_9ACTN</name>
<comment type="caution">
    <text evidence="1">The sequence shown here is derived from an EMBL/GenBank/DDBJ whole genome shotgun (WGS) entry which is preliminary data.</text>
</comment>
<proteinExistence type="predicted"/>
<dbReference type="EMBL" id="JADOGI010000111">
    <property type="protein sequence ID" value="MBF8190086.1"/>
    <property type="molecule type" value="Genomic_DNA"/>
</dbReference>
<evidence type="ECO:0000313" key="2">
    <source>
        <dbReference type="Proteomes" id="UP000605361"/>
    </source>
</evidence>
<reference evidence="1" key="1">
    <citation type="submission" date="2020-11" db="EMBL/GenBank/DDBJ databases">
        <title>Whole-genome analyses of Nonomuraea sp. K274.</title>
        <authorList>
            <person name="Veyisoglu A."/>
        </authorList>
    </citation>
    <scope>NUCLEOTIDE SEQUENCE</scope>
    <source>
        <strain evidence="1">K274</strain>
    </source>
</reference>
<accession>A0A931F3G1</accession>
<dbReference type="RefSeq" id="WP_195899014.1">
    <property type="nucleotide sequence ID" value="NZ_JADOGI010000111.1"/>
</dbReference>
<dbReference type="AlphaFoldDB" id="A0A931F3G1"/>
<evidence type="ECO:0000313" key="1">
    <source>
        <dbReference type="EMBL" id="MBF8190086.1"/>
    </source>
</evidence>
<organism evidence="1 2">
    <name type="scientific">Nonomuraea cypriaca</name>
    <dbReference type="NCBI Taxonomy" id="1187855"/>
    <lineage>
        <taxon>Bacteria</taxon>
        <taxon>Bacillati</taxon>
        <taxon>Actinomycetota</taxon>
        <taxon>Actinomycetes</taxon>
        <taxon>Streptosporangiales</taxon>
        <taxon>Streptosporangiaceae</taxon>
        <taxon>Nonomuraea</taxon>
    </lineage>
</organism>
<sequence length="59" mass="5866">MQMNDPTLGDGAAKAVPGGKARLAPGAAFAPALAWQGGSRLDEIVAILGHSPDWPGKGA</sequence>
<dbReference type="Proteomes" id="UP000605361">
    <property type="component" value="Unassembled WGS sequence"/>
</dbReference>